<dbReference type="RefSeq" id="WP_011994602.1">
    <property type="nucleotide sequence ID" value="NZ_FRDJ01000010.1"/>
</dbReference>
<dbReference type="GO" id="GO:0008767">
    <property type="term" value="F:UDP-galactopyranose mutase activity"/>
    <property type="evidence" value="ECO:0007669"/>
    <property type="project" value="InterPro"/>
</dbReference>
<dbReference type="NCBIfam" id="TIGR00031">
    <property type="entry name" value="UDP-GALP_mutase"/>
    <property type="match status" value="1"/>
</dbReference>
<dbReference type="Gene3D" id="3.40.50.720">
    <property type="entry name" value="NAD(P)-binding Rossmann-like Domain"/>
    <property type="match status" value="3"/>
</dbReference>
<name>A0A1M7T6S1_FERGO</name>
<dbReference type="GO" id="GO:0050660">
    <property type="term" value="F:flavin adenine dinucleotide binding"/>
    <property type="evidence" value="ECO:0007669"/>
    <property type="project" value="TreeGrafter"/>
</dbReference>
<dbReference type="Pfam" id="PF13450">
    <property type="entry name" value="NAD_binding_8"/>
    <property type="match status" value="1"/>
</dbReference>
<accession>A0A1M7T6S1</accession>
<dbReference type="SUPFAM" id="SSF51971">
    <property type="entry name" value="Nucleotide-binding domain"/>
    <property type="match status" value="1"/>
</dbReference>
<dbReference type="GO" id="GO:0005829">
    <property type="term" value="C:cytosol"/>
    <property type="evidence" value="ECO:0007669"/>
    <property type="project" value="TreeGrafter"/>
</dbReference>
<dbReference type="EMBL" id="FRDJ01000010">
    <property type="protein sequence ID" value="SHN66385.1"/>
    <property type="molecule type" value="Genomic_DNA"/>
</dbReference>
<organism evidence="7 8">
    <name type="scientific">Fervidobacterium gondwanense DSM 13020</name>
    <dbReference type="NCBI Taxonomy" id="1121883"/>
    <lineage>
        <taxon>Bacteria</taxon>
        <taxon>Thermotogati</taxon>
        <taxon>Thermotogota</taxon>
        <taxon>Thermotogae</taxon>
        <taxon>Thermotogales</taxon>
        <taxon>Fervidobacteriaceae</taxon>
        <taxon>Fervidobacterium</taxon>
    </lineage>
</organism>
<evidence type="ECO:0000259" key="6">
    <source>
        <dbReference type="Pfam" id="PF03275"/>
    </source>
</evidence>
<dbReference type="STRING" id="1121883.SAMN02745226_01607"/>
<dbReference type="PANTHER" id="PTHR21197:SF0">
    <property type="entry name" value="UDP-GALACTOPYRANOSE MUTASE"/>
    <property type="match status" value="1"/>
</dbReference>
<evidence type="ECO:0000313" key="7">
    <source>
        <dbReference type="EMBL" id="SHN66385.1"/>
    </source>
</evidence>
<dbReference type="OrthoDB" id="9769600at2"/>
<evidence type="ECO:0000256" key="5">
    <source>
        <dbReference type="ARBA" id="ARBA00023235"/>
    </source>
</evidence>
<dbReference type="Pfam" id="PF03275">
    <property type="entry name" value="GLF"/>
    <property type="match status" value="1"/>
</dbReference>
<dbReference type="SUPFAM" id="SSF54373">
    <property type="entry name" value="FAD-linked reductases, C-terminal domain"/>
    <property type="match status" value="1"/>
</dbReference>
<proteinExistence type="inferred from homology"/>
<comment type="cofactor">
    <cofactor evidence="1">
        <name>FAD</name>
        <dbReference type="ChEBI" id="CHEBI:57692"/>
    </cofactor>
</comment>
<gene>
    <name evidence="7" type="ORF">SAMN02745226_01607</name>
</gene>
<dbReference type="InterPro" id="IPR004379">
    <property type="entry name" value="UDP-GALP_mutase"/>
</dbReference>
<evidence type="ECO:0000256" key="4">
    <source>
        <dbReference type="ARBA" id="ARBA00022827"/>
    </source>
</evidence>
<keyword evidence="4" id="KW-0274">FAD</keyword>
<dbReference type="Proteomes" id="UP000184207">
    <property type="component" value="Unassembled WGS sequence"/>
</dbReference>
<comment type="similarity">
    <text evidence="2">Belongs to the UDP-galactopyranose/dTDP-fucopyranose mutase family.</text>
</comment>
<evidence type="ECO:0000313" key="8">
    <source>
        <dbReference type="Proteomes" id="UP000184207"/>
    </source>
</evidence>
<dbReference type="PANTHER" id="PTHR21197">
    <property type="entry name" value="UDP-GALACTOPYRANOSE MUTASE"/>
    <property type="match status" value="1"/>
</dbReference>
<evidence type="ECO:0000256" key="1">
    <source>
        <dbReference type="ARBA" id="ARBA00001974"/>
    </source>
</evidence>
<evidence type="ECO:0000256" key="3">
    <source>
        <dbReference type="ARBA" id="ARBA00022630"/>
    </source>
</evidence>
<keyword evidence="8" id="KW-1185">Reference proteome</keyword>
<keyword evidence="3" id="KW-0285">Flavoprotein</keyword>
<feature type="domain" description="UDP-galactopyranose mutase C-terminal" evidence="6">
    <location>
        <begin position="151"/>
        <end position="349"/>
    </location>
</feature>
<dbReference type="InterPro" id="IPR015899">
    <property type="entry name" value="UDP-GalPyranose_mutase_C"/>
</dbReference>
<dbReference type="AlphaFoldDB" id="A0A1M7T6S1"/>
<sequence>MFFDAVVVGAGLAGSTAARILAESGRKVLVIEKHKHIAGHCHDYKDNNGITVHTYGPHIFHTNNKTVWEFVNKFTEFNYYQHKVLSYAEGKLIPFPINRDTLCEVFGINIATYEVEEFLSNEVKKSKFNNPPKNFRDVIVSQVGERLYELFFKNYTIKQWERDPEELLPDVAKRIPVRANRDDRYFSDKYQGIPKYGYTKLVENILNHDNITVMMGIDYFEIRDYLKSSLVVYTGELDRFFDFSHGKLEYRSLNLVLKTFDIEFYQPVAVVNYPNDYDWTRITEYKHFLDEKSSKTTVCFEYPTAHGKPYYIVMTSENMERRKKYTEEVERLERTGEYIFVGRLAEYKYYNMDEVITASIRKTEVWLNGR</sequence>
<evidence type="ECO:0000256" key="2">
    <source>
        <dbReference type="ARBA" id="ARBA00009321"/>
    </source>
</evidence>
<keyword evidence="5" id="KW-0413">Isomerase</keyword>
<protein>
    <submittedName>
        <fullName evidence="7">UDP-galactopyranose mutase</fullName>
    </submittedName>
</protein>
<reference evidence="8" key="1">
    <citation type="submission" date="2016-12" db="EMBL/GenBank/DDBJ databases">
        <authorList>
            <person name="Varghese N."/>
            <person name="Submissions S."/>
        </authorList>
    </citation>
    <scope>NUCLEOTIDE SEQUENCE [LARGE SCALE GENOMIC DNA]</scope>
    <source>
        <strain evidence="8">DSM 13020</strain>
    </source>
</reference>